<gene>
    <name evidence="2" type="primary">COPIA</name>
</gene>
<feature type="compositionally biased region" description="Acidic residues" evidence="1">
    <location>
        <begin position="1"/>
        <end position="12"/>
    </location>
</feature>
<dbReference type="EMBL" id="GALX01000814">
    <property type="protein sequence ID" value="JAB67652.1"/>
    <property type="molecule type" value="Transcribed_RNA"/>
</dbReference>
<dbReference type="AlphaFoldDB" id="V5H0A2"/>
<accession>V5H0A2</accession>
<name>V5H0A2_ANOGL</name>
<organism evidence="2">
    <name type="scientific">Anoplophora glabripennis</name>
    <name type="common">Asian longhorn beetle</name>
    <name type="synonym">Anoplophora nobilis</name>
    <dbReference type="NCBI Taxonomy" id="217634"/>
    <lineage>
        <taxon>Eukaryota</taxon>
        <taxon>Metazoa</taxon>
        <taxon>Ecdysozoa</taxon>
        <taxon>Arthropoda</taxon>
        <taxon>Hexapoda</taxon>
        <taxon>Insecta</taxon>
        <taxon>Pterygota</taxon>
        <taxon>Neoptera</taxon>
        <taxon>Endopterygota</taxon>
        <taxon>Coleoptera</taxon>
        <taxon>Polyphaga</taxon>
        <taxon>Cucujiformia</taxon>
        <taxon>Chrysomeloidea</taxon>
        <taxon>Cerambycidae</taxon>
        <taxon>Lamiinae</taxon>
        <taxon>Lamiini</taxon>
        <taxon>Anoplophora</taxon>
    </lineage>
</organism>
<evidence type="ECO:0000256" key="1">
    <source>
        <dbReference type="SAM" id="MobiDB-lite"/>
    </source>
</evidence>
<sequence length="113" mass="13394">MEQNLDEDENTGEVERNVPEIQVPELRPQRNIKLPSRYKEFDLNFVETDVPNTYEEAIHGKDAKQWEEAIEEELTALKENDTWEIIPLPPQEKIIDSKWVFRVKRNKEGSTTR</sequence>
<evidence type="ECO:0000313" key="2">
    <source>
        <dbReference type="EMBL" id="JAB67652.1"/>
    </source>
</evidence>
<reference evidence="2" key="1">
    <citation type="submission" date="2013-07" db="EMBL/GenBank/DDBJ databases">
        <title>Midgut Transcriptome Profiling of Anoplphora glabripennis, a Lignocellulose Degrading, Wood-Boring Cerambycid.</title>
        <authorList>
            <person name="Scully E.D."/>
            <person name="Hoover K."/>
            <person name="Carlson J.E."/>
            <person name="Tien M."/>
            <person name="Geib S.M."/>
        </authorList>
    </citation>
    <scope>NUCLEOTIDE SEQUENCE</scope>
</reference>
<protein>
    <submittedName>
        <fullName evidence="2">Copia protein</fullName>
    </submittedName>
</protein>
<feature type="region of interest" description="Disordered" evidence="1">
    <location>
        <begin position="1"/>
        <end position="22"/>
    </location>
</feature>
<proteinExistence type="predicted"/>